<keyword evidence="2" id="KW-1185">Reference proteome</keyword>
<name>A0A5B6WQY8_9ROSI</name>
<dbReference type="EMBL" id="SMMG02000002">
    <property type="protein sequence ID" value="KAA3483357.1"/>
    <property type="molecule type" value="Genomic_DNA"/>
</dbReference>
<organism evidence="1 2">
    <name type="scientific">Gossypium australe</name>
    <dbReference type="NCBI Taxonomy" id="47621"/>
    <lineage>
        <taxon>Eukaryota</taxon>
        <taxon>Viridiplantae</taxon>
        <taxon>Streptophyta</taxon>
        <taxon>Embryophyta</taxon>
        <taxon>Tracheophyta</taxon>
        <taxon>Spermatophyta</taxon>
        <taxon>Magnoliopsida</taxon>
        <taxon>eudicotyledons</taxon>
        <taxon>Gunneridae</taxon>
        <taxon>Pentapetalae</taxon>
        <taxon>rosids</taxon>
        <taxon>malvids</taxon>
        <taxon>Malvales</taxon>
        <taxon>Malvaceae</taxon>
        <taxon>Malvoideae</taxon>
        <taxon>Gossypium</taxon>
    </lineage>
</organism>
<dbReference type="AlphaFoldDB" id="A0A5B6WQY8"/>
<evidence type="ECO:0000313" key="1">
    <source>
        <dbReference type="EMBL" id="KAA3483357.1"/>
    </source>
</evidence>
<proteinExistence type="predicted"/>
<reference evidence="1" key="1">
    <citation type="submission" date="2019-08" db="EMBL/GenBank/DDBJ databases">
        <authorList>
            <person name="Liu F."/>
        </authorList>
    </citation>
    <scope>NUCLEOTIDE SEQUENCE [LARGE SCALE GENOMIC DNA]</scope>
    <source>
        <strain evidence="1">PA1801</strain>
        <tissue evidence="1">Leaf</tissue>
    </source>
</reference>
<comment type="caution">
    <text evidence="1">The sequence shown here is derived from an EMBL/GenBank/DDBJ whole genome shotgun (WGS) entry which is preliminary data.</text>
</comment>
<accession>A0A5B6WQY8</accession>
<sequence length="108" mass="12179">MSQGKKRLGKTSSYIWKSIWAVKGILEKAICWGVGTGSNISIHADAWIPDAVNFRLSSVMRDAKVSELIDDNARIWRRELINNTFSEDDAGKILWIPLARTPHDDLLV</sequence>
<protein>
    <submittedName>
        <fullName evidence="1">F-box protein interaction domain protein</fullName>
    </submittedName>
</protein>
<dbReference type="Proteomes" id="UP000325315">
    <property type="component" value="Unassembled WGS sequence"/>
</dbReference>
<evidence type="ECO:0000313" key="2">
    <source>
        <dbReference type="Proteomes" id="UP000325315"/>
    </source>
</evidence>
<gene>
    <name evidence="1" type="ORF">EPI10_005538</name>
</gene>
<dbReference type="OrthoDB" id="1428630at2759"/>